<dbReference type="Pfam" id="PF00753">
    <property type="entry name" value="Lactamase_B"/>
    <property type="match status" value="1"/>
</dbReference>
<dbReference type="InterPro" id="IPR011108">
    <property type="entry name" value="RMMBL"/>
</dbReference>
<dbReference type="CDD" id="cd16295">
    <property type="entry name" value="TTHA0252-CPSF-like_MBL-fold"/>
    <property type="match status" value="1"/>
</dbReference>
<organism evidence="4 5">
    <name type="scientific">Pedococcus badiiscoriae</name>
    <dbReference type="NCBI Taxonomy" id="642776"/>
    <lineage>
        <taxon>Bacteria</taxon>
        <taxon>Bacillati</taxon>
        <taxon>Actinomycetota</taxon>
        <taxon>Actinomycetes</taxon>
        <taxon>Micrococcales</taxon>
        <taxon>Intrasporangiaceae</taxon>
        <taxon>Pedococcus</taxon>
    </lineage>
</organism>
<evidence type="ECO:0000259" key="3">
    <source>
        <dbReference type="SMART" id="SM01027"/>
    </source>
</evidence>
<keyword evidence="5" id="KW-1185">Reference proteome</keyword>
<dbReference type="SMART" id="SM00849">
    <property type="entry name" value="Lactamase_B"/>
    <property type="match status" value="1"/>
</dbReference>
<evidence type="ECO:0000313" key="4">
    <source>
        <dbReference type="EMBL" id="NYG05656.1"/>
    </source>
</evidence>
<dbReference type="PANTHER" id="PTHR11203:SF37">
    <property type="entry name" value="INTEGRATOR COMPLEX SUBUNIT 11"/>
    <property type="match status" value="1"/>
</dbReference>
<dbReference type="GO" id="GO:0016787">
    <property type="term" value="F:hydrolase activity"/>
    <property type="evidence" value="ECO:0007669"/>
    <property type="project" value="UniProtKB-KW"/>
</dbReference>
<proteinExistence type="predicted"/>
<evidence type="ECO:0000256" key="1">
    <source>
        <dbReference type="ARBA" id="ARBA00022801"/>
    </source>
</evidence>
<feature type="domain" description="Beta-Casp" evidence="3">
    <location>
        <begin position="249"/>
        <end position="370"/>
    </location>
</feature>
<dbReference type="SUPFAM" id="SSF56281">
    <property type="entry name" value="Metallo-hydrolase/oxidoreductase"/>
    <property type="match status" value="1"/>
</dbReference>
<dbReference type="AlphaFoldDB" id="A0A852WJE2"/>
<dbReference type="Pfam" id="PF07521">
    <property type="entry name" value="RMMBL"/>
    <property type="match status" value="1"/>
</dbReference>
<dbReference type="SMART" id="SM01027">
    <property type="entry name" value="Beta-Casp"/>
    <property type="match status" value="1"/>
</dbReference>
<feature type="domain" description="Metallo-beta-lactamase" evidence="2">
    <location>
        <begin position="15"/>
        <end position="237"/>
    </location>
</feature>
<dbReference type="GO" id="GO:0004521">
    <property type="term" value="F:RNA endonuclease activity"/>
    <property type="evidence" value="ECO:0007669"/>
    <property type="project" value="TreeGrafter"/>
</dbReference>
<sequence>MTLALTFLGAAGTVTGSKFLLDDRHSRVLVDCGLYQGERRWRRMNWEPLVAGPKSITDVVLTHAHLDHCGYLPALVRQGFAGPVWATAGTAALTEIVLRDSAHLQEEEAMFAQREGYSRHDPPQPLYTVADTERAIRLLRSCDFGQSTTLLSGAELSLTRAGHVLGSASALVTHGDTQVLFSGDLGRPQHPLLRGRSAPPVARTVVIESTYGDRTHPEEQDHEVLAGAIRRTIGRGGSIVIPAFAVDRTELVLLAIARLQIAGSIPEVPVYVDSPMALAALEVYRRPELAAELRSEALRDLATLRGVREARSADESKRLNNPGRPCIIISASGMASGGRVVHHLASLLPHPNNTVVLTGYQAAGTRGRALQEGVRQVKIHGQYVRVRAEVVVDSTFSVHADSAELVAWLAAMPQPPETVYLVHGEPESSAALAEQIRASLDTTVAVPRLGERVVLT</sequence>
<reference evidence="4 5" key="1">
    <citation type="submission" date="2020-07" db="EMBL/GenBank/DDBJ databases">
        <title>Sequencing the genomes of 1000 actinobacteria strains.</title>
        <authorList>
            <person name="Klenk H.-P."/>
        </authorList>
    </citation>
    <scope>NUCLEOTIDE SEQUENCE [LARGE SCALE GENOMIC DNA]</scope>
    <source>
        <strain evidence="4 5">DSM 23987</strain>
    </source>
</reference>
<name>A0A852WJE2_9MICO</name>
<dbReference type="InterPro" id="IPR022712">
    <property type="entry name" value="Beta_Casp"/>
</dbReference>
<comment type="caution">
    <text evidence="4">The sequence shown here is derived from an EMBL/GenBank/DDBJ whole genome shotgun (WGS) entry which is preliminary data.</text>
</comment>
<keyword evidence="1" id="KW-0378">Hydrolase</keyword>
<dbReference type="EMBL" id="JACCAB010000001">
    <property type="protein sequence ID" value="NYG05656.1"/>
    <property type="molecule type" value="Genomic_DNA"/>
</dbReference>
<evidence type="ECO:0000313" key="5">
    <source>
        <dbReference type="Proteomes" id="UP000573599"/>
    </source>
</evidence>
<evidence type="ECO:0000259" key="2">
    <source>
        <dbReference type="SMART" id="SM00849"/>
    </source>
</evidence>
<dbReference type="Proteomes" id="UP000573599">
    <property type="component" value="Unassembled WGS sequence"/>
</dbReference>
<dbReference type="PANTHER" id="PTHR11203">
    <property type="entry name" value="CLEAVAGE AND POLYADENYLATION SPECIFICITY FACTOR FAMILY MEMBER"/>
    <property type="match status" value="1"/>
</dbReference>
<dbReference type="InterPro" id="IPR036866">
    <property type="entry name" value="RibonucZ/Hydroxyglut_hydro"/>
</dbReference>
<dbReference type="RefSeq" id="WP_179420251.1">
    <property type="nucleotide sequence ID" value="NZ_JACCAB010000001.1"/>
</dbReference>
<dbReference type="Gene3D" id="3.60.15.10">
    <property type="entry name" value="Ribonuclease Z/Hydroxyacylglutathione hydrolase-like"/>
    <property type="match status" value="1"/>
</dbReference>
<dbReference type="InterPro" id="IPR001279">
    <property type="entry name" value="Metallo-B-lactamas"/>
</dbReference>
<dbReference type="Gene3D" id="3.40.50.10890">
    <property type="match status" value="1"/>
</dbReference>
<gene>
    <name evidence="4" type="ORF">BJ986_000143</name>
</gene>
<dbReference type="Pfam" id="PF10996">
    <property type="entry name" value="Beta-Casp"/>
    <property type="match status" value="1"/>
</dbReference>
<protein>
    <submittedName>
        <fullName evidence="4">Metallo-beta-lactamase family protein</fullName>
    </submittedName>
</protein>
<dbReference type="InterPro" id="IPR050698">
    <property type="entry name" value="MBL"/>
</dbReference>
<accession>A0A852WJE2</accession>